<accession>A0A0E9W581</accession>
<reference evidence="1" key="1">
    <citation type="submission" date="2014-11" db="EMBL/GenBank/DDBJ databases">
        <authorList>
            <person name="Amaro Gonzalez C."/>
        </authorList>
    </citation>
    <scope>NUCLEOTIDE SEQUENCE</scope>
</reference>
<name>A0A0E9W581_ANGAN</name>
<proteinExistence type="predicted"/>
<protein>
    <submittedName>
        <fullName evidence="1">Uncharacterized protein</fullName>
    </submittedName>
</protein>
<dbReference type="EMBL" id="GBXM01023053">
    <property type="protein sequence ID" value="JAH85524.1"/>
    <property type="molecule type" value="Transcribed_RNA"/>
</dbReference>
<organism evidence="1">
    <name type="scientific">Anguilla anguilla</name>
    <name type="common">European freshwater eel</name>
    <name type="synonym">Muraena anguilla</name>
    <dbReference type="NCBI Taxonomy" id="7936"/>
    <lineage>
        <taxon>Eukaryota</taxon>
        <taxon>Metazoa</taxon>
        <taxon>Chordata</taxon>
        <taxon>Craniata</taxon>
        <taxon>Vertebrata</taxon>
        <taxon>Euteleostomi</taxon>
        <taxon>Actinopterygii</taxon>
        <taxon>Neopterygii</taxon>
        <taxon>Teleostei</taxon>
        <taxon>Anguilliformes</taxon>
        <taxon>Anguillidae</taxon>
        <taxon>Anguilla</taxon>
    </lineage>
</organism>
<dbReference type="AlphaFoldDB" id="A0A0E9W581"/>
<sequence length="21" mass="2251">MCVKTEIASASKICLQSIVIL</sequence>
<evidence type="ECO:0000313" key="1">
    <source>
        <dbReference type="EMBL" id="JAH85524.1"/>
    </source>
</evidence>
<reference evidence="1" key="2">
    <citation type="journal article" date="2015" name="Fish Shellfish Immunol.">
        <title>Early steps in the European eel (Anguilla anguilla)-Vibrio vulnificus interaction in the gills: Role of the RtxA13 toxin.</title>
        <authorList>
            <person name="Callol A."/>
            <person name="Pajuelo D."/>
            <person name="Ebbesson L."/>
            <person name="Teles M."/>
            <person name="MacKenzie S."/>
            <person name="Amaro C."/>
        </authorList>
    </citation>
    <scope>NUCLEOTIDE SEQUENCE</scope>
</reference>